<name>A0A915AYE7_PARUN</name>
<evidence type="ECO:0000256" key="1">
    <source>
        <dbReference type="ARBA" id="ARBA00004614"/>
    </source>
</evidence>
<evidence type="ECO:0000256" key="11">
    <source>
        <dbReference type="SAM" id="SignalP"/>
    </source>
</evidence>
<keyword evidence="5 10" id="KW-1133">Transmembrane helix</keyword>
<evidence type="ECO:0000256" key="6">
    <source>
        <dbReference type="ARBA" id="ARBA00023034"/>
    </source>
</evidence>
<dbReference type="WBParaSite" id="PgR020_g048_t14">
    <property type="protein sequence ID" value="PgR020_g048_t14"/>
    <property type="gene ID" value="PgR020_g048"/>
</dbReference>
<evidence type="ECO:0000256" key="10">
    <source>
        <dbReference type="SAM" id="Phobius"/>
    </source>
</evidence>
<keyword evidence="12" id="KW-1185">Reference proteome</keyword>
<evidence type="ECO:0000313" key="13">
    <source>
        <dbReference type="WBParaSite" id="PgR020_g048_t14"/>
    </source>
</evidence>
<evidence type="ECO:0000256" key="8">
    <source>
        <dbReference type="ARBA" id="ARBA00023180"/>
    </source>
</evidence>
<evidence type="ECO:0000256" key="2">
    <source>
        <dbReference type="ARBA" id="ARBA00009643"/>
    </source>
</evidence>
<evidence type="ECO:0000256" key="3">
    <source>
        <dbReference type="ARBA" id="ARBA00022692"/>
    </source>
</evidence>
<feature type="region of interest" description="Disordered" evidence="9">
    <location>
        <begin position="365"/>
        <end position="394"/>
    </location>
</feature>
<sequence>KAAISTLLISDGMKAAGLIVLLIAITGALSQEDCLSKCAHKYSTDSDVGACKDGCRLAVVFNFAHNGDEESLHEKCRKGCADSYKETVGSEACSVGCDSQPLISSGRVEVSISDKDPTFGVVRNEMDGMFSRMAGEFPMFGGDMHPMMMGPSMIVENDDSDMFAAMHRQMQNDMERFRQIAHRLLNMGRESAGKEKGQKHFTSGRKNLWIRRGKVGESKINKPYKGSNSHSRLVSSKAIESVSNGPNVGNKAKDGSMIINAHPTVVGREHLLGHVGENPNAREEPSWFSRLAARARRLSVLSQWLVCAALLLCLISMLSISVAILKQIRAQRYHNARGAHMVIPSTFGEPLPAKKIPLESPPNATMDYPLIHDSPPPAYDQLSIHKEKPADDTS</sequence>
<dbReference type="PANTHER" id="PTHR28652">
    <property type="entry name" value="TRANSMEMBRANE PROTEIN 59-LIKE PROTEIN"/>
    <property type="match status" value="1"/>
</dbReference>
<feature type="transmembrane region" description="Helical" evidence="10">
    <location>
        <begin position="301"/>
        <end position="325"/>
    </location>
</feature>
<dbReference type="InterPro" id="IPR022065">
    <property type="entry name" value="Uncharacterised_TMEM59"/>
</dbReference>
<keyword evidence="3 10" id="KW-0812">Transmembrane</keyword>
<keyword evidence="4 11" id="KW-0732">Signal</keyword>
<dbReference type="PANTHER" id="PTHR28652:SF2">
    <property type="entry name" value="TRANSMEMBRANE PROTEIN 59-LIKE PROTEIN"/>
    <property type="match status" value="1"/>
</dbReference>
<feature type="chain" id="PRO_5036723379" evidence="11">
    <location>
        <begin position="31"/>
        <end position="394"/>
    </location>
</feature>
<evidence type="ECO:0000256" key="5">
    <source>
        <dbReference type="ARBA" id="ARBA00022989"/>
    </source>
</evidence>
<keyword evidence="7 10" id="KW-0472">Membrane</keyword>
<reference evidence="13" key="1">
    <citation type="submission" date="2022-11" db="UniProtKB">
        <authorList>
            <consortium name="WormBaseParasite"/>
        </authorList>
    </citation>
    <scope>IDENTIFICATION</scope>
</reference>
<protein>
    <submittedName>
        <fullName evidence="13">Transmembrane protein 59</fullName>
    </submittedName>
</protein>
<feature type="signal peptide" evidence="11">
    <location>
        <begin position="1"/>
        <end position="30"/>
    </location>
</feature>
<keyword evidence="8" id="KW-0325">Glycoprotein</keyword>
<evidence type="ECO:0000256" key="7">
    <source>
        <dbReference type="ARBA" id="ARBA00023136"/>
    </source>
</evidence>
<feature type="compositionally biased region" description="Basic and acidic residues" evidence="9">
    <location>
        <begin position="383"/>
        <end position="394"/>
    </location>
</feature>
<evidence type="ECO:0000256" key="9">
    <source>
        <dbReference type="SAM" id="MobiDB-lite"/>
    </source>
</evidence>
<proteinExistence type="inferred from homology"/>
<dbReference type="Proteomes" id="UP000887569">
    <property type="component" value="Unplaced"/>
</dbReference>
<comment type="similarity">
    <text evidence="2">Belongs to the TMEM59 family.</text>
</comment>
<evidence type="ECO:0000256" key="4">
    <source>
        <dbReference type="ARBA" id="ARBA00022729"/>
    </source>
</evidence>
<organism evidence="12 13">
    <name type="scientific">Parascaris univalens</name>
    <name type="common">Nematode worm</name>
    <dbReference type="NCBI Taxonomy" id="6257"/>
    <lineage>
        <taxon>Eukaryota</taxon>
        <taxon>Metazoa</taxon>
        <taxon>Ecdysozoa</taxon>
        <taxon>Nematoda</taxon>
        <taxon>Chromadorea</taxon>
        <taxon>Rhabditida</taxon>
        <taxon>Spirurina</taxon>
        <taxon>Ascaridomorpha</taxon>
        <taxon>Ascaridoidea</taxon>
        <taxon>Ascarididae</taxon>
        <taxon>Parascaris</taxon>
    </lineage>
</organism>
<accession>A0A915AYE7</accession>
<dbReference type="AlphaFoldDB" id="A0A915AYE7"/>
<keyword evidence="6" id="KW-0333">Golgi apparatus</keyword>
<evidence type="ECO:0000313" key="12">
    <source>
        <dbReference type="Proteomes" id="UP000887569"/>
    </source>
</evidence>
<dbReference type="Pfam" id="PF12280">
    <property type="entry name" value="BSMAP"/>
    <property type="match status" value="1"/>
</dbReference>
<dbReference type="GO" id="GO:0000139">
    <property type="term" value="C:Golgi membrane"/>
    <property type="evidence" value="ECO:0007669"/>
    <property type="project" value="UniProtKB-SubCell"/>
</dbReference>
<comment type="subcellular location">
    <subcellularLocation>
        <location evidence="1">Golgi apparatus membrane</location>
        <topology evidence="1">Single-pass type I membrane protein</topology>
    </subcellularLocation>
</comment>